<accession>A0ABR0N543</accession>
<reference evidence="1 2" key="1">
    <citation type="submission" date="2023-03" db="EMBL/GenBank/DDBJ databases">
        <title>WGS of Gossypium arboreum.</title>
        <authorList>
            <person name="Yu D."/>
        </authorList>
    </citation>
    <scope>NUCLEOTIDE SEQUENCE [LARGE SCALE GENOMIC DNA]</scope>
    <source>
        <tissue evidence="1">Leaf</tissue>
    </source>
</reference>
<protein>
    <submittedName>
        <fullName evidence="1">Uncharacterized protein</fullName>
    </submittedName>
</protein>
<evidence type="ECO:0000313" key="2">
    <source>
        <dbReference type="Proteomes" id="UP001358586"/>
    </source>
</evidence>
<organism evidence="1 2">
    <name type="scientific">Gossypium arboreum</name>
    <name type="common">Tree cotton</name>
    <name type="synonym">Gossypium nanking</name>
    <dbReference type="NCBI Taxonomy" id="29729"/>
    <lineage>
        <taxon>Eukaryota</taxon>
        <taxon>Viridiplantae</taxon>
        <taxon>Streptophyta</taxon>
        <taxon>Embryophyta</taxon>
        <taxon>Tracheophyta</taxon>
        <taxon>Spermatophyta</taxon>
        <taxon>Magnoliopsida</taxon>
        <taxon>eudicotyledons</taxon>
        <taxon>Gunneridae</taxon>
        <taxon>Pentapetalae</taxon>
        <taxon>rosids</taxon>
        <taxon>malvids</taxon>
        <taxon>Malvales</taxon>
        <taxon>Malvaceae</taxon>
        <taxon>Malvoideae</taxon>
        <taxon>Gossypium</taxon>
    </lineage>
</organism>
<name>A0ABR0N543_GOSAR</name>
<evidence type="ECO:0000313" key="1">
    <source>
        <dbReference type="EMBL" id="KAK5784709.1"/>
    </source>
</evidence>
<dbReference type="Proteomes" id="UP001358586">
    <property type="component" value="Chromosome 11"/>
</dbReference>
<proteinExistence type="predicted"/>
<gene>
    <name evidence="1" type="ORF">PVK06_039235</name>
</gene>
<comment type="caution">
    <text evidence="1">The sequence shown here is derived from an EMBL/GenBank/DDBJ whole genome shotgun (WGS) entry which is preliminary data.</text>
</comment>
<dbReference type="EMBL" id="JARKNE010000011">
    <property type="protein sequence ID" value="KAK5784709.1"/>
    <property type="molecule type" value="Genomic_DNA"/>
</dbReference>
<sequence>MKEELKKFEVEALDSNNKVMQGVLNSTMDKLTVKNDALNAMVILKEETKATMNALNTRIEELQGELVVCRAILGNRFLSATVNYEMDVTKLEKFKRARFAKDVDNFLSTDEKRGQVIIGTHEEFQKEFNERFTYNISRRRL</sequence>
<keyword evidence="2" id="KW-1185">Reference proteome</keyword>